<reference evidence="6 7" key="1">
    <citation type="journal article" date="2016" name="Front. Microbiol.">
        <title>Comprehensive Phylogenetic Analysis of Bovine Non-aureus Staphylococci Species Based on Whole-Genome Sequencing.</title>
        <authorList>
            <person name="Naushad S."/>
            <person name="Barkema H.W."/>
            <person name="Luby C."/>
            <person name="Condas L.A."/>
            <person name="Nobrega D.B."/>
            <person name="Carson D.A."/>
            <person name="De Buck J."/>
        </authorList>
    </citation>
    <scope>NUCLEOTIDE SEQUENCE [LARGE SCALE GENOMIC DNA]</scope>
    <source>
        <strain evidence="4 7">SNUC 105</strain>
        <strain evidence="5 6">SNUC 1363</strain>
        <strain evidence="3 8">SNUC 505</strain>
    </source>
</reference>
<dbReference type="EC" id="2.3.1.-" evidence="2"/>
<dbReference type="Proteomes" id="UP001240157">
    <property type="component" value="Unassembled WGS sequence"/>
</dbReference>
<dbReference type="Proteomes" id="UP000242144">
    <property type="component" value="Unassembled WGS sequence"/>
</dbReference>
<dbReference type="GO" id="GO:0016747">
    <property type="term" value="F:acyltransferase activity, transferring groups other than amino-acyl groups"/>
    <property type="evidence" value="ECO:0007669"/>
    <property type="project" value="InterPro"/>
</dbReference>
<dbReference type="PANTHER" id="PTHR43259">
    <property type="entry name" value="SPT10P"/>
    <property type="match status" value="1"/>
</dbReference>
<reference evidence="3" key="2">
    <citation type="submission" date="2018-03" db="EMBL/GenBank/DDBJ databases">
        <authorList>
            <person name="Naushad S."/>
        </authorList>
    </citation>
    <scope>NUCLEOTIDE SEQUENCE</scope>
    <source>
        <strain evidence="4">SNUC 105</strain>
        <strain evidence="5">SNUC 1363</strain>
        <strain evidence="3">SNUC 505</strain>
    </source>
</reference>
<keyword evidence="2" id="KW-0012">Acyltransferase</keyword>
<proteinExistence type="predicted"/>
<dbReference type="Proteomes" id="UP000242008">
    <property type="component" value="Unassembled WGS sequence"/>
</dbReference>
<sequence>MIREAKEADAQSIAELSYIIWKDMELEIVRKYPKEEVIQAIQHSVTDIPYRNHYRHVHVYEVDSQVAGMIVTYEGNKELQYEQSWRTLTCAKAFPLSTETPLPVKEADDGDIYIESIATFPAFRGRGIAKALMQHVMSHYKEQKLSLNCDQTNTVARKIYEQMGFQPTNKKTLYGHTYHYMTYQS</sequence>
<evidence type="ECO:0000259" key="1">
    <source>
        <dbReference type="PROSITE" id="PS51186"/>
    </source>
</evidence>
<dbReference type="Gene3D" id="3.40.630.30">
    <property type="match status" value="1"/>
</dbReference>
<feature type="domain" description="N-acetyltransferase" evidence="1">
    <location>
        <begin position="1"/>
        <end position="184"/>
    </location>
</feature>
<evidence type="ECO:0000313" key="3">
    <source>
        <dbReference type="EMBL" id="PTG13061.1"/>
    </source>
</evidence>
<keyword evidence="2" id="KW-0808">Transferase</keyword>
<reference evidence="2 9" key="3">
    <citation type="submission" date="2023-08" db="EMBL/GenBank/DDBJ databases">
        <title>Whole genome sequencing of Staphylococcus chromogenes NNSch 2386.</title>
        <authorList>
            <person name="Kropotov V.S."/>
            <person name="Boriskina E.V."/>
            <person name="Gordinskaya N.A."/>
            <person name="Shkurkina I.S."/>
            <person name="Kryazhev D.V."/>
            <person name="Alekseeva A.E."/>
            <person name="Makhova M.A."/>
        </authorList>
    </citation>
    <scope>NUCLEOTIDE SEQUENCE [LARGE SCALE GENOMIC DNA]</scope>
    <source>
        <strain evidence="2 9">NNSch 2386</strain>
    </source>
</reference>
<dbReference type="InterPro" id="IPR000182">
    <property type="entry name" value="GNAT_dom"/>
</dbReference>
<evidence type="ECO:0000313" key="4">
    <source>
        <dbReference type="EMBL" id="PTG26620.1"/>
    </source>
</evidence>
<keyword evidence="6" id="KW-1185">Reference proteome</keyword>
<evidence type="ECO:0000313" key="2">
    <source>
        <dbReference type="EMBL" id="MDQ7175212.1"/>
    </source>
</evidence>
<dbReference type="EMBL" id="PZBZ01000041">
    <property type="protein sequence ID" value="PTG13061.1"/>
    <property type="molecule type" value="Genomic_DNA"/>
</dbReference>
<dbReference type="EMBL" id="JAVGJF010000017">
    <property type="protein sequence ID" value="MDQ7175212.1"/>
    <property type="molecule type" value="Genomic_DNA"/>
</dbReference>
<dbReference type="Proteomes" id="UP000242704">
    <property type="component" value="Unassembled WGS sequence"/>
</dbReference>
<evidence type="ECO:0000313" key="8">
    <source>
        <dbReference type="Proteomes" id="UP000242704"/>
    </source>
</evidence>
<evidence type="ECO:0000313" key="9">
    <source>
        <dbReference type="Proteomes" id="UP001240157"/>
    </source>
</evidence>
<dbReference type="EMBL" id="PZAO01000029">
    <property type="protein sequence ID" value="PTG68454.1"/>
    <property type="molecule type" value="Genomic_DNA"/>
</dbReference>
<dbReference type="SUPFAM" id="SSF55729">
    <property type="entry name" value="Acyl-CoA N-acyltransferases (Nat)"/>
    <property type="match status" value="1"/>
</dbReference>
<dbReference type="Pfam" id="PF00583">
    <property type="entry name" value="Acetyltransf_1"/>
    <property type="match status" value="1"/>
</dbReference>
<evidence type="ECO:0000313" key="5">
    <source>
        <dbReference type="EMBL" id="PTG68454.1"/>
    </source>
</evidence>
<accession>A0AAE5SZ08</accession>
<dbReference type="PANTHER" id="PTHR43259:SF1">
    <property type="entry name" value="N-ACETYLTRANSFERASE DOMAIN-CONTAINING PROTEIN"/>
    <property type="match status" value="1"/>
</dbReference>
<name>A0AAE5SZ08_STACR</name>
<dbReference type="AlphaFoldDB" id="A0AAE5SZ08"/>
<evidence type="ECO:0000313" key="7">
    <source>
        <dbReference type="Proteomes" id="UP000242144"/>
    </source>
</evidence>
<evidence type="ECO:0000313" key="6">
    <source>
        <dbReference type="Proteomes" id="UP000242008"/>
    </source>
</evidence>
<dbReference type="EMBL" id="PZCM01000010">
    <property type="protein sequence ID" value="PTG26620.1"/>
    <property type="molecule type" value="Genomic_DNA"/>
</dbReference>
<organism evidence="3 8">
    <name type="scientific">Staphylococcus chromogenes</name>
    <name type="common">Staphylococcus hyicus subsp. chromogenes</name>
    <dbReference type="NCBI Taxonomy" id="46126"/>
    <lineage>
        <taxon>Bacteria</taxon>
        <taxon>Bacillati</taxon>
        <taxon>Bacillota</taxon>
        <taxon>Bacilli</taxon>
        <taxon>Bacillales</taxon>
        <taxon>Staphylococcaceae</taxon>
        <taxon>Staphylococcus</taxon>
    </lineage>
</organism>
<protein>
    <submittedName>
        <fullName evidence="2 3">N-acetyltransferase</fullName>
        <ecNumber evidence="2">2.3.1.-</ecNumber>
    </submittedName>
</protein>
<gene>
    <name evidence="4" type="ORF">BU638_08580</name>
    <name evidence="3" type="ORF">BU653_08105</name>
    <name evidence="5" type="ORF">BU676_10250</name>
    <name evidence="2" type="ORF">RCF65_04340</name>
</gene>
<dbReference type="PROSITE" id="PS51186">
    <property type="entry name" value="GNAT"/>
    <property type="match status" value="1"/>
</dbReference>
<dbReference type="RefSeq" id="WP_037571946.1">
    <property type="nucleotide sequence ID" value="NZ_BMDK01000001.1"/>
</dbReference>
<dbReference type="CDD" id="cd04301">
    <property type="entry name" value="NAT_SF"/>
    <property type="match status" value="1"/>
</dbReference>
<comment type="caution">
    <text evidence="3">The sequence shown here is derived from an EMBL/GenBank/DDBJ whole genome shotgun (WGS) entry which is preliminary data.</text>
</comment>
<dbReference type="InterPro" id="IPR052829">
    <property type="entry name" value="N-acetyltransferase_domain"/>
</dbReference>
<dbReference type="InterPro" id="IPR016181">
    <property type="entry name" value="Acyl_CoA_acyltransferase"/>
</dbReference>